<dbReference type="AlphaFoldDB" id="A0A2G8SWY2"/>
<dbReference type="InterPro" id="IPR043428">
    <property type="entry name" value="LivM-like"/>
</dbReference>
<evidence type="ECO:0000256" key="6">
    <source>
        <dbReference type="SAM" id="Phobius"/>
    </source>
</evidence>
<dbReference type="CDD" id="cd06581">
    <property type="entry name" value="TM_PBP1_LivM_like"/>
    <property type="match status" value="1"/>
</dbReference>
<evidence type="ECO:0000313" key="8">
    <source>
        <dbReference type="Proteomes" id="UP000228593"/>
    </source>
</evidence>
<accession>A0A2G8SWY2</accession>
<dbReference type="Proteomes" id="UP000228593">
    <property type="component" value="Unassembled WGS sequence"/>
</dbReference>
<dbReference type="OrthoDB" id="3460090at2"/>
<feature type="transmembrane region" description="Helical" evidence="6">
    <location>
        <begin position="20"/>
        <end position="42"/>
    </location>
</feature>
<proteinExistence type="predicted"/>
<dbReference type="Pfam" id="PF02653">
    <property type="entry name" value="BPD_transp_2"/>
    <property type="match status" value="1"/>
</dbReference>
<comment type="subcellular location">
    <subcellularLocation>
        <location evidence="1">Cell membrane</location>
        <topology evidence="1">Multi-pass membrane protein</topology>
    </subcellularLocation>
</comment>
<feature type="transmembrane region" description="Helical" evidence="6">
    <location>
        <begin position="176"/>
        <end position="195"/>
    </location>
</feature>
<dbReference type="PANTHER" id="PTHR30482">
    <property type="entry name" value="HIGH-AFFINITY BRANCHED-CHAIN AMINO ACID TRANSPORT SYSTEM PERMEASE"/>
    <property type="match status" value="1"/>
</dbReference>
<name>A0A2G8SWY2_9BURK</name>
<feature type="transmembrane region" description="Helical" evidence="6">
    <location>
        <begin position="49"/>
        <end position="76"/>
    </location>
</feature>
<keyword evidence="3 6" id="KW-0812">Transmembrane</keyword>
<dbReference type="RefSeq" id="WP_099917471.1">
    <property type="nucleotide sequence ID" value="NZ_BMHS01000015.1"/>
</dbReference>
<keyword evidence="4 6" id="KW-1133">Transmembrane helix</keyword>
<reference evidence="7 8" key="1">
    <citation type="submission" date="2017-10" db="EMBL/GenBank/DDBJ databases">
        <title>Massilia psychrophilum sp. nov., a novel purple-pigmented bacterium isolated from Tianshan glacier, Xinjiang Municipality, China.</title>
        <authorList>
            <person name="Wang H."/>
        </authorList>
    </citation>
    <scope>NUCLEOTIDE SEQUENCE [LARGE SCALE GENOMIC DNA]</scope>
    <source>
        <strain evidence="7 8">JCM 30813</strain>
    </source>
</reference>
<feature type="transmembrane region" description="Helical" evidence="6">
    <location>
        <begin position="309"/>
        <end position="331"/>
    </location>
</feature>
<keyword evidence="8" id="KW-1185">Reference proteome</keyword>
<keyword evidence="5 6" id="KW-0472">Membrane</keyword>
<gene>
    <name evidence="7" type="ORF">CR103_18765</name>
</gene>
<feature type="transmembrane region" description="Helical" evidence="6">
    <location>
        <begin position="222"/>
        <end position="242"/>
    </location>
</feature>
<feature type="transmembrane region" description="Helical" evidence="6">
    <location>
        <begin position="124"/>
        <end position="141"/>
    </location>
</feature>
<evidence type="ECO:0000256" key="5">
    <source>
        <dbReference type="ARBA" id="ARBA00023136"/>
    </source>
</evidence>
<evidence type="ECO:0000256" key="1">
    <source>
        <dbReference type="ARBA" id="ARBA00004651"/>
    </source>
</evidence>
<organism evidence="7 8">
    <name type="scientific">Massilia psychrophila</name>
    <dbReference type="NCBI Taxonomy" id="1603353"/>
    <lineage>
        <taxon>Bacteria</taxon>
        <taxon>Pseudomonadati</taxon>
        <taxon>Pseudomonadota</taxon>
        <taxon>Betaproteobacteria</taxon>
        <taxon>Burkholderiales</taxon>
        <taxon>Oxalobacteraceae</taxon>
        <taxon>Telluria group</taxon>
        <taxon>Massilia</taxon>
    </lineage>
</organism>
<evidence type="ECO:0000256" key="4">
    <source>
        <dbReference type="ARBA" id="ARBA00022989"/>
    </source>
</evidence>
<dbReference type="InterPro" id="IPR001851">
    <property type="entry name" value="ABC_transp_permease"/>
</dbReference>
<dbReference type="PANTHER" id="PTHR30482:SF17">
    <property type="entry name" value="ABC TRANSPORTER ATP-BINDING PROTEIN"/>
    <property type="match status" value="1"/>
</dbReference>
<dbReference type="GO" id="GO:0005886">
    <property type="term" value="C:plasma membrane"/>
    <property type="evidence" value="ECO:0007669"/>
    <property type="project" value="UniProtKB-SubCell"/>
</dbReference>
<sequence length="344" mass="36501">MNASTLNSARVAAPRARAHHAWWPLLAVAVLAALPLVLSAYLQELVLKIAIYAIFALSLELLVGWTGLISLGHAAFYGIGAYLTVLLSPESEPGALGVLLPLAMLGAGAYALVVGALSLRTKGVYFIMVTLAFAQMAYFVFHDTKVGGGSDGIFLNIRPLLQVGGKVLVDLEKPLHMYWTVIICLAGCYALLALIQRSRFGHALAGIRANEQRMRATGYNTFAYKLAAFVIAAMLAGAAGFLTAARSGAVNPELLSWHESGAVLLMIILGGLGSLRGAVLGAAAFILLKELYSSEAIVGTFAPHWQLTLGLTMILFVAFMPNGLVGTVAQWKARRRAGVKGERP</sequence>
<keyword evidence="2" id="KW-1003">Cell membrane</keyword>
<feature type="transmembrane region" description="Helical" evidence="6">
    <location>
        <begin position="262"/>
        <end position="288"/>
    </location>
</feature>
<evidence type="ECO:0000256" key="2">
    <source>
        <dbReference type="ARBA" id="ARBA00022475"/>
    </source>
</evidence>
<dbReference type="EMBL" id="PDOB01000040">
    <property type="protein sequence ID" value="PIL38305.1"/>
    <property type="molecule type" value="Genomic_DNA"/>
</dbReference>
<dbReference type="GO" id="GO:0015658">
    <property type="term" value="F:branched-chain amino acid transmembrane transporter activity"/>
    <property type="evidence" value="ECO:0007669"/>
    <property type="project" value="InterPro"/>
</dbReference>
<evidence type="ECO:0000256" key="3">
    <source>
        <dbReference type="ARBA" id="ARBA00022692"/>
    </source>
</evidence>
<comment type="caution">
    <text evidence="7">The sequence shown here is derived from an EMBL/GenBank/DDBJ whole genome shotgun (WGS) entry which is preliminary data.</text>
</comment>
<protein>
    <submittedName>
        <fullName evidence="7">Branched-chain amino acid ABC transporter permease</fullName>
    </submittedName>
</protein>
<feature type="transmembrane region" description="Helical" evidence="6">
    <location>
        <begin position="96"/>
        <end position="117"/>
    </location>
</feature>
<evidence type="ECO:0000313" key="7">
    <source>
        <dbReference type="EMBL" id="PIL38305.1"/>
    </source>
</evidence>